<dbReference type="AlphaFoldDB" id="A0A0X8F9Y0"/>
<evidence type="ECO:0000313" key="11">
    <source>
        <dbReference type="EMBL" id="AMB93500.1"/>
    </source>
</evidence>
<keyword evidence="5 8" id="KW-1133">Transmembrane helix</keyword>
<evidence type="ECO:0000256" key="2">
    <source>
        <dbReference type="ARBA" id="ARBA00022475"/>
    </source>
</evidence>
<evidence type="ECO:0000256" key="6">
    <source>
        <dbReference type="ARBA" id="ARBA00023136"/>
    </source>
</evidence>
<dbReference type="InterPro" id="IPR026580">
    <property type="entry name" value="DivIB"/>
</dbReference>
<evidence type="ECO:0000256" key="1">
    <source>
        <dbReference type="ARBA" id="ARBA00004370"/>
    </source>
</evidence>
<name>A0A0X8F9Y0_9LACT</name>
<dbReference type="GO" id="GO:0043093">
    <property type="term" value="P:FtsZ-dependent cytokinesis"/>
    <property type="evidence" value="ECO:0007669"/>
    <property type="project" value="UniProtKB-UniRule"/>
</dbReference>
<feature type="region of interest" description="Disordered" evidence="9">
    <location>
        <begin position="1"/>
        <end position="97"/>
    </location>
</feature>
<gene>
    <name evidence="8" type="primary">divIB</name>
    <name evidence="11" type="ORF">AWM72_01440</name>
    <name evidence="12" type="ORF">CYJ28_07670</name>
</gene>
<evidence type="ECO:0000256" key="5">
    <source>
        <dbReference type="ARBA" id="ARBA00022989"/>
    </source>
</evidence>
<feature type="compositionally biased region" description="Basic residues" evidence="9">
    <location>
        <begin position="8"/>
        <end position="18"/>
    </location>
</feature>
<evidence type="ECO:0000256" key="4">
    <source>
        <dbReference type="ARBA" id="ARBA00022692"/>
    </source>
</evidence>
<evidence type="ECO:0000313" key="14">
    <source>
        <dbReference type="Proteomes" id="UP000234239"/>
    </source>
</evidence>
<reference evidence="11 13" key="1">
    <citation type="journal article" date="2016" name="Genome Announc.">
        <title>Complete Genome Sequences of Aerococcus christensenii CCUG 28831T, Aerococcus sanguinicola CCUG 43001T, Aerococcus urinae CCUG 36881T, Aerococcus urinaeequi CCUG 28094T, Aerococcus urinaehominis CCUG 42038 BT, and Aerococcus viridans CCUG 4311T.</title>
        <authorList>
            <person name="Carkaci D."/>
            <person name="Dargis R."/>
            <person name="Nielsen X.C."/>
            <person name="Skovgaard O."/>
            <person name="Fuursted K."/>
            <person name="Christensen J.J."/>
        </authorList>
    </citation>
    <scope>NUCLEOTIDE SEQUENCE [LARGE SCALE GENOMIC DNA]</scope>
    <source>
        <strain evidence="11 13">CCUG43001</strain>
    </source>
</reference>
<evidence type="ECO:0000256" key="3">
    <source>
        <dbReference type="ARBA" id="ARBA00022618"/>
    </source>
</evidence>
<dbReference type="InterPro" id="IPR050487">
    <property type="entry name" value="FtsQ_DivIB"/>
</dbReference>
<feature type="compositionally biased region" description="Basic residues" evidence="9">
    <location>
        <begin position="87"/>
        <end position="97"/>
    </location>
</feature>
<proteinExistence type="inferred from homology"/>
<accession>A0A0X8F9Y0</accession>
<keyword evidence="4 8" id="KW-0812">Transmembrane</keyword>
<dbReference type="RefSeq" id="WP_067972068.1">
    <property type="nucleotide sequence ID" value="NZ_CAJHKM010000006.1"/>
</dbReference>
<feature type="compositionally biased region" description="Low complexity" evidence="9">
    <location>
        <begin position="28"/>
        <end position="45"/>
    </location>
</feature>
<feature type="compositionally biased region" description="Basic and acidic residues" evidence="9">
    <location>
        <begin position="346"/>
        <end position="358"/>
    </location>
</feature>
<protein>
    <recommendedName>
        <fullName evidence="8">Cell division protein DivIB</fullName>
    </recommendedName>
</protein>
<dbReference type="PANTHER" id="PTHR37820:SF1">
    <property type="entry name" value="CELL DIVISION PROTEIN FTSQ"/>
    <property type="match status" value="1"/>
</dbReference>
<feature type="compositionally biased region" description="Basic and acidic residues" evidence="9">
    <location>
        <begin position="71"/>
        <end position="83"/>
    </location>
</feature>
<keyword evidence="7 8" id="KW-0131">Cell cycle</keyword>
<comment type="function">
    <text evidence="8">Cell division protein that may be involved in stabilizing or promoting the assembly of the division complex.</text>
</comment>
<reference evidence="13" key="2">
    <citation type="submission" date="2016-01" db="EMBL/GenBank/DDBJ databases">
        <title>Six Aerococcus type strain genome sequencing and assembly using PacBio and Illumina Hiseq.</title>
        <authorList>
            <person name="Carkaci D."/>
            <person name="Dargis R."/>
            <person name="Nielsen X.C."/>
            <person name="Skovgaard O."/>
            <person name="Fuursted K."/>
            <person name="Christensen J.J."/>
        </authorList>
    </citation>
    <scope>NUCLEOTIDE SEQUENCE [LARGE SCALE GENOMIC DNA]</scope>
    <source>
        <strain evidence="13">CCUG43001</strain>
    </source>
</reference>
<dbReference type="KEGG" id="asan:AWM72_01440"/>
<dbReference type="Gene3D" id="3.40.50.10960">
    <property type="match status" value="1"/>
</dbReference>
<organism evidence="11 13">
    <name type="scientific">Aerococcus sanguinicola</name>
    <dbReference type="NCBI Taxonomy" id="119206"/>
    <lineage>
        <taxon>Bacteria</taxon>
        <taxon>Bacillati</taxon>
        <taxon>Bacillota</taxon>
        <taxon>Bacilli</taxon>
        <taxon>Lactobacillales</taxon>
        <taxon>Aerococcaceae</taxon>
        <taxon>Aerococcus</taxon>
    </lineage>
</organism>
<feature type="compositionally biased region" description="Low complexity" evidence="9">
    <location>
        <begin position="370"/>
        <end position="427"/>
    </location>
</feature>
<reference evidence="12 14" key="3">
    <citation type="submission" date="2017-12" db="EMBL/GenBank/DDBJ databases">
        <title>Phylogenetic diversity of female urinary microbiome.</title>
        <authorList>
            <person name="Thomas-White K."/>
            <person name="Wolfe A.J."/>
        </authorList>
    </citation>
    <scope>NUCLEOTIDE SEQUENCE [LARGE SCALE GENOMIC DNA]</scope>
    <source>
        <strain evidence="12 14">UMB0139</strain>
    </source>
</reference>
<dbReference type="GeneID" id="92902736"/>
<keyword evidence="6 8" id="KW-0472">Membrane</keyword>
<feature type="domain" description="POTRA" evidence="10">
    <location>
        <begin position="124"/>
        <end position="195"/>
    </location>
</feature>
<feature type="region of interest" description="Disordered" evidence="9">
    <location>
        <begin position="327"/>
        <end position="427"/>
    </location>
</feature>
<comment type="subcellular location">
    <subcellularLocation>
        <location evidence="8">Cell membrane</location>
        <topology evidence="8">Single-pass type II membrane protein</topology>
    </subcellularLocation>
    <subcellularLocation>
        <location evidence="1">Membrane</location>
    </subcellularLocation>
    <text evidence="8">Localizes to the division septum.</text>
</comment>
<dbReference type="GO" id="GO:0032153">
    <property type="term" value="C:cell division site"/>
    <property type="evidence" value="ECO:0007669"/>
    <property type="project" value="UniProtKB-UniRule"/>
</dbReference>
<feature type="compositionally biased region" description="Polar residues" evidence="9">
    <location>
        <begin position="50"/>
        <end position="60"/>
    </location>
</feature>
<evidence type="ECO:0000313" key="13">
    <source>
        <dbReference type="Proteomes" id="UP000069912"/>
    </source>
</evidence>
<evidence type="ECO:0000256" key="7">
    <source>
        <dbReference type="ARBA" id="ARBA00023306"/>
    </source>
</evidence>
<evidence type="ECO:0000256" key="8">
    <source>
        <dbReference type="HAMAP-Rule" id="MF_00912"/>
    </source>
</evidence>
<dbReference type="EMBL" id="PKGY01000003">
    <property type="protein sequence ID" value="PKZ21771.1"/>
    <property type="molecule type" value="Genomic_DNA"/>
</dbReference>
<dbReference type="Proteomes" id="UP000069912">
    <property type="component" value="Chromosome"/>
</dbReference>
<evidence type="ECO:0000313" key="12">
    <source>
        <dbReference type="EMBL" id="PKZ21771.1"/>
    </source>
</evidence>
<dbReference type="Proteomes" id="UP000234239">
    <property type="component" value="Unassembled WGS sequence"/>
</dbReference>
<evidence type="ECO:0000256" key="9">
    <source>
        <dbReference type="SAM" id="MobiDB-lite"/>
    </source>
</evidence>
<dbReference type="PANTHER" id="PTHR37820">
    <property type="entry name" value="CELL DIVISION PROTEIN DIVIB"/>
    <property type="match status" value="1"/>
</dbReference>
<dbReference type="InterPro" id="IPR034746">
    <property type="entry name" value="POTRA"/>
</dbReference>
<sequence>MDWEKERRRYKNKAHPSRSRVSGREEGQPSPASSHQSQASSAGQPKKQARSATQKPQAPKQQGRRIKVWRSVKDQFGRQDKGQAKPKPPKQKKKAKVPAKTRWAYYGFFIFLLLVASYLASPLNHVRNIQVRGTRQIKEEDLVRVSGLHPSMSLGRVESLQESAMQRINAAYPQVQSVNIQLDDQRNVLINVQEHRVVGYVKKKDFYYPVLENQMILDKALSEPDKQLPVFEGFDDGQILKLAEQLGKLPDRILQQIGSIHNISTADYPNHLALKMRDGNIVTGFMLKFVDYLQYYDQVLEILDGQKGLLDMDLGIFFTELTPANNPFASPEEKEVYEAAHPSPAQEDRQEIEVKAEGDQAEASAEADHSSSASSQSQVSTSDSSGTGSAASTASQETPDQAPASQVAPASQASGAQASSQASSQAQ</sequence>
<keyword evidence="2 8" id="KW-1003">Cell membrane</keyword>
<dbReference type="EMBL" id="CP014160">
    <property type="protein sequence ID" value="AMB93500.1"/>
    <property type="molecule type" value="Genomic_DNA"/>
</dbReference>
<feature type="transmembrane region" description="Helical" evidence="8">
    <location>
        <begin position="103"/>
        <end position="120"/>
    </location>
</feature>
<keyword evidence="3 8" id="KW-0132">Cell division</keyword>
<comment type="similarity">
    <text evidence="8">Belongs to the FtsQ/DivIB family. DivIB subfamily.</text>
</comment>
<dbReference type="HAMAP" id="MF_00912">
    <property type="entry name" value="DivIB"/>
    <property type="match status" value="1"/>
</dbReference>
<keyword evidence="13" id="KW-1185">Reference proteome</keyword>
<dbReference type="GO" id="GO:0005886">
    <property type="term" value="C:plasma membrane"/>
    <property type="evidence" value="ECO:0007669"/>
    <property type="project" value="UniProtKB-SubCell"/>
</dbReference>
<evidence type="ECO:0000259" key="10">
    <source>
        <dbReference type="PROSITE" id="PS51779"/>
    </source>
</evidence>
<dbReference type="PROSITE" id="PS51779">
    <property type="entry name" value="POTRA"/>
    <property type="match status" value="1"/>
</dbReference>
<dbReference type="OrthoDB" id="1819027at2"/>